<dbReference type="EMBL" id="FOUF01000007">
    <property type="protein sequence ID" value="SFM12217.1"/>
    <property type="molecule type" value="Genomic_DNA"/>
</dbReference>
<dbReference type="STRING" id="52442.SAMN05421880_10715"/>
<proteinExistence type="predicted"/>
<evidence type="ECO:0000313" key="4">
    <source>
        <dbReference type="Proteomes" id="UP000199561"/>
    </source>
</evidence>
<keyword evidence="1" id="KW-0812">Transmembrane</keyword>
<name>A0A1I4NA82_9PROT</name>
<accession>A0A1I4NA82</accession>
<keyword evidence="1" id="KW-1133">Transmembrane helix</keyword>
<dbReference type="NCBIfam" id="TIGR02098">
    <property type="entry name" value="MJ0042_CXXC"/>
    <property type="match status" value="1"/>
</dbReference>
<evidence type="ECO:0000256" key="1">
    <source>
        <dbReference type="SAM" id="Phobius"/>
    </source>
</evidence>
<dbReference type="InterPro" id="IPR021834">
    <property type="entry name" value="DUF3426"/>
</dbReference>
<protein>
    <submittedName>
        <fullName evidence="3">MJ0042 family finger-like domain-containing protein</fullName>
    </submittedName>
</protein>
<feature type="transmembrane region" description="Helical" evidence="1">
    <location>
        <begin position="107"/>
        <end position="126"/>
    </location>
</feature>
<dbReference type="Pfam" id="PF13719">
    <property type="entry name" value="Zn_ribbon_5"/>
    <property type="match status" value="1"/>
</dbReference>
<keyword evidence="4" id="KW-1185">Reference proteome</keyword>
<dbReference type="Proteomes" id="UP000199561">
    <property type="component" value="Unassembled WGS sequence"/>
</dbReference>
<dbReference type="Pfam" id="PF11906">
    <property type="entry name" value="DUF3426"/>
    <property type="match status" value="1"/>
</dbReference>
<dbReference type="AlphaFoldDB" id="A0A1I4NA82"/>
<evidence type="ECO:0000313" key="3">
    <source>
        <dbReference type="EMBL" id="SFM12217.1"/>
    </source>
</evidence>
<sequence length="259" mass="29383">MALITRCSECSTVFRLTIDELRAHDGQVQCNQCQQVFDAFASLVTIPESLIINLLSDKESTRISESVSPPRHESVAPAFDFLNQEKDLAYEASLLGDQPPSRKTRKWLFTSLMMLIILVGYSLYFYRIELSVSVPAIKPFLEKYCLLLQCTISLPRQEKLLSLESSDLRIDPNRPGEMVVLTATIQNHAPFPQELPALLLTLTDNQGQPLAILTLTAKDYLRPNNKSKFFAAKSEIEIEHHFDNSELKATGYRLLLYYP</sequence>
<dbReference type="RefSeq" id="WP_090667044.1">
    <property type="nucleotide sequence ID" value="NZ_FOUF01000007.1"/>
</dbReference>
<gene>
    <name evidence="3" type="ORF">SAMN05421880_10715</name>
</gene>
<dbReference type="InterPro" id="IPR011723">
    <property type="entry name" value="Znf/thioredoxin_put"/>
</dbReference>
<evidence type="ECO:0000259" key="2">
    <source>
        <dbReference type="Pfam" id="PF13719"/>
    </source>
</evidence>
<reference evidence="3 4" key="1">
    <citation type="submission" date="2016-10" db="EMBL/GenBank/DDBJ databases">
        <authorList>
            <person name="de Groot N.N."/>
        </authorList>
    </citation>
    <scope>NUCLEOTIDE SEQUENCE [LARGE SCALE GENOMIC DNA]</scope>
    <source>
        <strain evidence="3 4">Nm146</strain>
    </source>
</reference>
<keyword evidence="1" id="KW-0472">Membrane</keyword>
<feature type="domain" description="Zinc finger/thioredoxin putative" evidence="2">
    <location>
        <begin position="3"/>
        <end position="39"/>
    </location>
</feature>
<organism evidence="3 4">
    <name type="scientific">Nitrosomonas nitrosa</name>
    <dbReference type="NCBI Taxonomy" id="52442"/>
    <lineage>
        <taxon>Bacteria</taxon>
        <taxon>Pseudomonadati</taxon>
        <taxon>Pseudomonadota</taxon>
        <taxon>Betaproteobacteria</taxon>
        <taxon>Nitrosomonadales</taxon>
        <taxon>Nitrosomonadaceae</taxon>
        <taxon>Nitrosomonas</taxon>
    </lineage>
</organism>